<accession>A0ABW3JMS9</accession>
<evidence type="ECO:0000256" key="6">
    <source>
        <dbReference type="ARBA" id="ARBA00022833"/>
    </source>
</evidence>
<keyword evidence="5" id="KW-0378">Hydrolase</keyword>
<feature type="domain" description="Peptidase M16 N-terminal" evidence="11">
    <location>
        <begin position="68"/>
        <end position="111"/>
    </location>
</feature>
<keyword evidence="9" id="KW-0175">Coiled coil</keyword>
<organism evidence="13 14">
    <name type="scientific">Tenacibaculum geojense</name>
    <dbReference type="NCBI Taxonomy" id="915352"/>
    <lineage>
        <taxon>Bacteria</taxon>
        <taxon>Pseudomonadati</taxon>
        <taxon>Bacteroidota</taxon>
        <taxon>Flavobacteriia</taxon>
        <taxon>Flavobacteriales</taxon>
        <taxon>Flavobacteriaceae</taxon>
        <taxon>Tenacibaculum</taxon>
    </lineage>
</organism>
<dbReference type="Gene3D" id="3.30.830.10">
    <property type="entry name" value="Metalloenzyme, LuxS/M16 peptidase-like"/>
    <property type="match status" value="4"/>
</dbReference>
<evidence type="ECO:0000256" key="8">
    <source>
        <dbReference type="RuleBase" id="RU004447"/>
    </source>
</evidence>
<feature type="chain" id="PRO_5045654420" evidence="10">
    <location>
        <begin position="23"/>
        <end position="991"/>
    </location>
</feature>
<evidence type="ECO:0000256" key="2">
    <source>
        <dbReference type="ARBA" id="ARBA00007261"/>
    </source>
</evidence>
<feature type="domain" description="Peptidase M16 C-terminal" evidence="12">
    <location>
        <begin position="755"/>
        <end position="889"/>
    </location>
</feature>
<evidence type="ECO:0000256" key="4">
    <source>
        <dbReference type="ARBA" id="ARBA00022723"/>
    </source>
</evidence>
<evidence type="ECO:0000256" key="7">
    <source>
        <dbReference type="ARBA" id="ARBA00023049"/>
    </source>
</evidence>
<feature type="coiled-coil region" evidence="9">
    <location>
        <begin position="863"/>
        <end position="890"/>
    </location>
</feature>
<gene>
    <name evidence="13" type="ORF">ACFQ1U_01080</name>
</gene>
<reference evidence="14" key="1">
    <citation type="journal article" date="2019" name="Int. J. Syst. Evol. Microbiol.">
        <title>The Global Catalogue of Microorganisms (GCM) 10K type strain sequencing project: providing services to taxonomists for standard genome sequencing and annotation.</title>
        <authorList>
            <consortium name="The Broad Institute Genomics Platform"/>
            <consortium name="The Broad Institute Genome Sequencing Center for Infectious Disease"/>
            <person name="Wu L."/>
            <person name="Ma J."/>
        </authorList>
    </citation>
    <scope>NUCLEOTIDE SEQUENCE [LARGE SCALE GENOMIC DNA]</scope>
    <source>
        <strain evidence="14">CCUG 60527</strain>
    </source>
</reference>
<evidence type="ECO:0000256" key="9">
    <source>
        <dbReference type="SAM" id="Coils"/>
    </source>
</evidence>
<feature type="signal peptide" evidence="10">
    <location>
        <begin position="1"/>
        <end position="22"/>
    </location>
</feature>
<evidence type="ECO:0000313" key="13">
    <source>
        <dbReference type="EMBL" id="MFD0991785.1"/>
    </source>
</evidence>
<dbReference type="PROSITE" id="PS51257">
    <property type="entry name" value="PROKAR_LIPOPROTEIN"/>
    <property type="match status" value="1"/>
</dbReference>
<dbReference type="Pfam" id="PF05193">
    <property type="entry name" value="Peptidase_M16_C"/>
    <property type="match status" value="2"/>
</dbReference>
<evidence type="ECO:0000256" key="5">
    <source>
        <dbReference type="ARBA" id="ARBA00022801"/>
    </source>
</evidence>
<comment type="similarity">
    <text evidence="2 8">Belongs to the peptidase M16 family.</text>
</comment>
<protein>
    <submittedName>
        <fullName evidence="13">Insulinase family protein</fullName>
    </submittedName>
</protein>
<dbReference type="PANTHER" id="PTHR43690">
    <property type="entry name" value="NARDILYSIN"/>
    <property type="match status" value="1"/>
</dbReference>
<dbReference type="PROSITE" id="PS00143">
    <property type="entry name" value="INSULINASE"/>
    <property type="match status" value="1"/>
</dbReference>
<keyword evidence="4" id="KW-0479">Metal-binding</keyword>
<dbReference type="InterPro" id="IPR050626">
    <property type="entry name" value="Peptidase_M16"/>
</dbReference>
<feature type="domain" description="Peptidase M16 C-terminal" evidence="12">
    <location>
        <begin position="269"/>
        <end position="433"/>
    </location>
</feature>
<evidence type="ECO:0000256" key="10">
    <source>
        <dbReference type="SAM" id="SignalP"/>
    </source>
</evidence>
<evidence type="ECO:0000256" key="3">
    <source>
        <dbReference type="ARBA" id="ARBA00022670"/>
    </source>
</evidence>
<keyword evidence="7" id="KW-0482">Metalloprotease</keyword>
<dbReference type="Proteomes" id="UP001597062">
    <property type="component" value="Unassembled WGS sequence"/>
</dbReference>
<dbReference type="InterPro" id="IPR011765">
    <property type="entry name" value="Pept_M16_N"/>
</dbReference>
<dbReference type="Pfam" id="PF00675">
    <property type="entry name" value="Peptidase_M16"/>
    <property type="match status" value="2"/>
</dbReference>
<keyword evidence="6" id="KW-0862">Zinc</keyword>
<dbReference type="InterPro" id="IPR001431">
    <property type="entry name" value="Pept_M16_Zn_BS"/>
</dbReference>
<name>A0ABW3JMS9_9FLAO</name>
<feature type="domain" description="Peptidase M16 N-terminal" evidence="11">
    <location>
        <begin position="573"/>
        <end position="693"/>
    </location>
</feature>
<proteinExistence type="inferred from homology"/>
<dbReference type="PANTHER" id="PTHR43690:SF17">
    <property type="entry name" value="PROTEIN YHJJ"/>
    <property type="match status" value="1"/>
</dbReference>
<keyword evidence="10" id="KW-0732">Signal</keyword>
<dbReference type="RefSeq" id="WP_386104412.1">
    <property type="nucleotide sequence ID" value="NZ_JBHTJR010000014.1"/>
</dbReference>
<comment type="cofactor">
    <cofactor evidence="1">
        <name>Zn(2+)</name>
        <dbReference type="ChEBI" id="CHEBI:29105"/>
    </cofactor>
</comment>
<dbReference type="InterPro" id="IPR011249">
    <property type="entry name" value="Metalloenz_LuxS/M16"/>
</dbReference>
<sequence length="991" mass="113141">MKLFKKTKLLLFSMLVVGLIGCKTNNNSSSITAEEKNDANGFSYTTYTNDPTGLRLYTLDNGLKVYLGRNTEEPKIQTLIAVKAGSTYDPADNTGLAHYLEHMVFKGTDEIGTVDFEKEQVYLKEISDLYEKHKAETDLEKKKEIYQQIDKKSLEASELAIANEYDNMVNSLGTQGTNAFTSSEQTVYVGKIPSNEVDKWLMVEGERFSKLVLRLFHTELEAVYEEYNRGQDNDGRKMYAKMLEGLFPTHPYGTQTTIGESEHLKNPSMEAIHAYFNKYYVPNNMAVIMVGDLDFDETIVKVNKAFGNYERKEVVHPTFDEVAPLITPVKKTVYGPTAENIYVAFRTQGVGSKDETIVTLIDYMLANSQAGLIDLNLNQQQKVQRASSFTNFDNDYGFHVVYGVPKQNQTLDEVKELLLAQLDKIKKGEFEDWLPSAVVNDLKLSRIRQYENASSTAYAFLSAFIGEQDWDNRLKMLDDMKNISKQDIIDAANRIYKDNYVEVHKLKGEDPSIVKVENPGITPIKLNRGKESDFKKKFAQVESKSLQPKFIDYKSKIKEAKTANGIEISYIENETNDLFNLNIIFDMGSDNDKKLSLAAGYLEYLGTDKYSAEEIKKEFYKLGVNYYVSTGNDKTYVGLRGLKENLPKGLELLEHLWDNAKADQEAYDKYVNKIYKERQDGKTQKGNILWNGLMNYGMYGENSRLRNIMQIDELKEVNPEELVSLVKDLKNYKQRIFYYGKDLDAAITALDANHKVYGDLKEYPEAVKYTETETGGNVYFTNYDMVQTEMLFLAKGEPFDPKNLAASRLFNTYFGSGLSSIVFQEIRESKSLAYSAFAAYDTASEKGKPNYVLAYVGTQANKLEQAVDAMMDLMNNMPEAEKQFNAAKEATLKKIAAERITKSNIFWSYERLKKLGIENDNREEIYNTIKNMTINDLKSFFDNNIKGEKYNVMVIGNKKDLDVKSLQKLGKIQELEVDYLFNYVDKKKIKS</sequence>
<keyword evidence="3" id="KW-0645">Protease</keyword>
<dbReference type="EMBL" id="JBHTJR010000014">
    <property type="protein sequence ID" value="MFD0991785.1"/>
    <property type="molecule type" value="Genomic_DNA"/>
</dbReference>
<dbReference type="SUPFAM" id="SSF63411">
    <property type="entry name" value="LuxS/MPP-like metallohydrolase"/>
    <property type="match status" value="4"/>
</dbReference>
<dbReference type="InterPro" id="IPR007863">
    <property type="entry name" value="Peptidase_M16_C"/>
</dbReference>
<comment type="caution">
    <text evidence="13">The sequence shown here is derived from an EMBL/GenBank/DDBJ whole genome shotgun (WGS) entry which is preliminary data.</text>
</comment>
<evidence type="ECO:0000256" key="1">
    <source>
        <dbReference type="ARBA" id="ARBA00001947"/>
    </source>
</evidence>
<evidence type="ECO:0000259" key="12">
    <source>
        <dbReference type="Pfam" id="PF05193"/>
    </source>
</evidence>
<keyword evidence="14" id="KW-1185">Reference proteome</keyword>
<evidence type="ECO:0000259" key="11">
    <source>
        <dbReference type="Pfam" id="PF00675"/>
    </source>
</evidence>
<evidence type="ECO:0000313" key="14">
    <source>
        <dbReference type="Proteomes" id="UP001597062"/>
    </source>
</evidence>